<dbReference type="InterPro" id="IPR036663">
    <property type="entry name" value="Fumarylacetoacetase_C_sf"/>
</dbReference>
<sequence precursor="true">MPRCHPFGTRTALAAIATTLCAFTSLLAAEPTVTKLWPTTPPGPQAFADGPEYDRQRPTDRHVGGGTVMKWTNVAEPELHVFLPPPEKANGAACVICPGGGFHILAWDLEGTEVARWLNDHGIAAILLKYRTPTGKHGKDDRWKGPVMDAQRALSLARANAKTWHLDPDRIGILGFSAGGKTAANTALFAGKRLYEPIDDADSESCAANFAILVYPAWLTDDQGKLLKDYRVDKNTPPIFFAHAADDPITCESSAELFLALKRAKVPSELHVYPTGGHGYGLRPDWHRVTRWPRDAAAWLHDQGMLEPVAKASDHKGSPVDHLPPYVRRLTHFGKRPHWSADGKRILFVEKPRGEVFAFDRDTGSIRPITLAFNHHGFSKAITLADGNILLLGPSHPASGSDENSTATNDLFLLEKSVTKPPVPLGLRGVESVAASPDSMTIAWTEQPVLTTDGRETPPKLYMANVEFSDDAPRLTERHLAFDGASPSSIHPDSLEVAGFVAPDDQRLLVSADVDGHREALLLDTKTGELRNLTRSEKRVDTPVAVFPDGREALVASAAVVDDVPGGTDLHKLALDERGSMQRLTDAATYPGYAASEGVLSPDGRFLCFAIDKADGERSTGQGLFVMNLPLAEKSLDAPRTYSTKPHPDDDVTKRIATAWKKREPLPRISDASSSGGDALNQAYRVQRRWLQQTLDAKEIGGVKGGLVSPRVQARLGISEPLGGILRKSGRRDGTKKSTIALADWPGLKIETEIAFIIGKPITRRLTTGEEFKAHVRAVAPAIELPAGQLAGDGPPTAADIAAINIGAAAYLVGKEVKPDTLDPRAVKVTLTRDGESLHTGSGDDCWKGPWETGLWLANFAFDQGIDLKPGQVILSGALGKMHPGQPGRYVANFGDLGTIEFTLK</sequence>
<dbReference type="PANTHER" id="PTHR30143:SF0">
    <property type="entry name" value="2-KETO-4-PENTENOATE HYDRATASE"/>
    <property type="match status" value="1"/>
</dbReference>
<dbReference type="EC" id="3.1.1.72" evidence="6"/>
<feature type="domain" description="Fumarylacetoacetase-like C-terminal" evidence="4">
    <location>
        <begin position="741"/>
        <end position="901"/>
    </location>
</feature>
<accession>A0A518B047</accession>
<dbReference type="KEGG" id="knv:Pan216_11840"/>
<evidence type="ECO:0000313" key="7">
    <source>
        <dbReference type="Proteomes" id="UP000317093"/>
    </source>
</evidence>
<dbReference type="Gene3D" id="3.40.50.1820">
    <property type="entry name" value="alpha/beta hydrolase"/>
    <property type="match status" value="1"/>
</dbReference>
<dbReference type="GO" id="GO:0005737">
    <property type="term" value="C:cytoplasm"/>
    <property type="evidence" value="ECO:0007669"/>
    <property type="project" value="TreeGrafter"/>
</dbReference>
<dbReference type="OrthoDB" id="9794725at2"/>
<evidence type="ECO:0000313" key="6">
    <source>
        <dbReference type="EMBL" id="QDU60345.1"/>
    </source>
</evidence>
<dbReference type="Pfam" id="PF01557">
    <property type="entry name" value="FAA_hydrolase"/>
    <property type="match status" value="1"/>
</dbReference>
<dbReference type="Pfam" id="PF20434">
    <property type="entry name" value="BD-FAE"/>
    <property type="match status" value="1"/>
</dbReference>
<dbReference type="InterPro" id="IPR049492">
    <property type="entry name" value="BD-FAE-like_dom"/>
</dbReference>
<evidence type="ECO:0000259" key="5">
    <source>
        <dbReference type="Pfam" id="PF20434"/>
    </source>
</evidence>
<dbReference type="GO" id="GO:0008684">
    <property type="term" value="F:2-oxopent-4-enoate hydratase activity"/>
    <property type="evidence" value="ECO:0007669"/>
    <property type="project" value="TreeGrafter"/>
</dbReference>
<proteinExistence type="predicted"/>
<feature type="compositionally biased region" description="Basic and acidic residues" evidence="2">
    <location>
        <begin position="52"/>
        <end position="63"/>
    </location>
</feature>
<dbReference type="PANTHER" id="PTHR30143">
    <property type="entry name" value="ACID HYDRATASE"/>
    <property type="match status" value="1"/>
</dbReference>
<dbReference type="Gene3D" id="2.120.10.30">
    <property type="entry name" value="TolB, C-terminal domain"/>
    <property type="match status" value="1"/>
</dbReference>
<evidence type="ECO:0000256" key="3">
    <source>
        <dbReference type="SAM" id="SignalP"/>
    </source>
</evidence>
<dbReference type="SUPFAM" id="SSF53474">
    <property type="entry name" value="alpha/beta-Hydrolases"/>
    <property type="match status" value="1"/>
</dbReference>
<feature type="region of interest" description="Disordered" evidence="2">
    <location>
        <begin position="37"/>
        <end position="63"/>
    </location>
</feature>
<dbReference type="InterPro" id="IPR011234">
    <property type="entry name" value="Fumarylacetoacetase-like_C"/>
</dbReference>
<dbReference type="RefSeq" id="WP_145256045.1">
    <property type="nucleotide sequence ID" value="NZ_CP036279.1"/>
</dbReference>
<feature type="domain" description="BD-FAE-like" evidence="5">
    <location>
        <begin position="79"/>
        <end position="206"/>
    </location>
</feature>
<dbReference type="AlphaFoldDB" id="A0A518B047"/>
<dbReference type="InterPro" id="IPR050772">
    <property type="entry name" value="Hydratase-Decarb/MhpD_sf"/>
</dbReference>
<evidence type="ECO:0000256" key="2">
    <source>
        <dbReference type="SAM" id="MobiDB-lite"/>
    </source>
</evidence>
<keyword evidence="3" id="KW-0732">Signal</keyword>
<keyword evidence="7" id="KW-1185">Reference proteome</keyword>
<organism evidence="6 7">
    <name type="scientific">Kolteria novifilia</name>
    <dbReference type="NCBI Taxonomy" id="2527975"/>
    <lineage>
        <taxon>Bacteria</taxon>
        <taxon>Pseudomonadati</taxon>
        <taxon>Planctomycetota</taxon>
        <taxon>Planctomycetia</taxon>
        <taxon>Kolteriales</taxon>
        <taxon>Kolteriaceae</taxon>
        <taxon>Kolteria</taxon>
    </lineage>
</organism>
<evidence type="ECO:0000256" key="1">
    <source>
        <dbReference type="ARBA" id="ARBA00023239"/>
    </source>
</evidence>
<dbReference type="EMBL" id="CP036279">
    <property type="protein sequence ID" value="QDU60345.1"/>
    <property type="molecule type" value="Genomic_DNA"/>
</dbReference>
<dbReference type="SUPFAM" id="SSF56529">
    <property type="entry name" value="FAH"/>
    <property type="match status" value="1"/>
</dbReference>
<dbReference type="Gene3D" id="3.90.850.10">
    <property type="entry name" value="Fumarylacetoacetase-like, C-terminal domain"/>
    <property type="match status" value="1"/>
</dbReference>
<feature type="chain" id="PRO_5021967496" evidence="3">
    <location>
        <begin position="29"/>
        <end position="905"/>
    </location>
</feature>
<name>A0A518B047_9BACT</name>
<dbReference type="InterPro" id="IPR029058">
    <property type="entry name" value="AB_hydrolase_fold"/>
</dbReference>
<dbReference type="Proteomes" id="UP000317093">
    <property type="component" value="Chromosome"/>
</dbReference>
<keyword evidence="1" id="KW-0456">Lyase</keyword>
<dbReference type="GO" id="GO:0046555">
    <property type="term" value="F:acetylxylan esterase activity"/>
    <property type="evidence" value="ECO:0007669"/>
    <property type="project" value="UniProtKB-EC"/>
</dbReference>
<feature type="signal peptide" evidence="3">
    <location>
        <begin position="1"/>
        <end position="28"/>
    </location>
</feature>
<protein>
    <submittedName>
        <fullName evidence="6">Acetylxylan esterase</fullName>
        <ecNumber evidence="6">3.1.1.72</ecNumber>
    </submittedName>
</protein>
<dbReference type="InterPro" id="IPR011042">
    <property type="entry name" value="6-blade_b-propeller_TolB-like"/>
</dbReference>
<evidence type="ECO:0000259" key="4">
    <source>
        <dbReference type="Pfam" id="PF01557"/>
    </source>
</evidence>
<reference evidence="6 7" key="1">
    <citation type="submission" date="2019-02" db="EMBL/GenBank/DDBJ databases">
        <title>Deep-cultivation of Planctomycetes and their phenomic and genomic characterization uncovers novel biology.</title>
        <authorList>
            <person name="Wiegand S."/>
            <person name="Jogler M."/>
            <person name="Boedeker C."/>
            <person name="Pinto D."/>
            <person name="Vollmers J."/>
            <person name="Rivas-Marin E."/>
            <person name="Kohn T."/>
            <person name="Peeters S.H."/>
            <person name="Heuer A."/>
            <person name="Rast P."/>
            <person name="Oberbeckmann S."/>
            <person name="Bunk B."/>
            <person name="Jeske O."/>
            <person name="Meyerdierks A."/>
            <person name="Storesund J.E."/>
            <person name="Kallscheuer N."/>
            <person name="Luecker S."/>
            <person name="Lage O.M."/>
            <person name="Pohl T."/>
            <person name="Merkel B.J."/>
            <person name="Hornburger P."/>
            <person name="Mueller R.-W."/>
            <person name="Bruemmer F."/>
            <person name="Labrenz M."/>
            <person name="Spormann A.M."/>
            <person name="Op den Camp H."/>
            <person name="Overmann J."/>
            <person name="Amann R."/>
            <person name="Jetten M.S.M."/>
            <person name="Mascher T."/>
            <person name="Medema M.H."/>
            <person name="Devos D.P."/>
            <person name="Kaster A.-K."/>
            <person name="Ovreas L."/>
            <person name="Rohde M."/>
            <person name="Galperin M.Y."/>
            <person name="Jogler C."/>
        </authorList>
    </citation>
    <scope>NUCLEOTIDE SEQUENCE [LARGE SCALE GENOMIC DNA]</scope>
    <source>
        <strain evidence="6 7">Pan216</strain>
    </source>
</reference>
<dbReference type="SUPFAM" id="SSF82171">
    <property type="entry name" value="DPP6 N-terminal domain-like"/>
    <property type="match status" value="1"/>
</dbReference>
<keyword evidence="6" id="KW-0378">Hydrolase</keyword>
<gene>
    <name evidence="6" type="primary">axeA1_2</name>
    <name evidence="6" type="ORF">Pan216_11840</name>
</gene>